<sequence length="38" mass="4327">MFGNEPWAIALAVGLAIALMMLTKPRILRQGPIRMWLF</sequence>
<protein>
    <submittedName>
        <fullName evidence="2">Uncharacterized protein</fullName>
    </submittedName>
</protein>
<keyword evidence="1" id="KW-0812">Transmembrane</keyword>
<comment type="caution">
    <text evidence="2">The sequence shown here is derived from an EMBL/GenBank/DDBJ whole genome shotgun (WGS) entry which is preliminary data.</text>
</comment>
<keyword evidence="1" id="KW-0472">Membrane</keyword>
<name>A0ABR5AUC1_BACBA</name>
<keyword evidence="1" id="KW-1133">Transmembrane helix</keyword>
<feature type="transmembrane region" description="Helical" evidence="1">
    <location>
        <begin position="6"/>
        <end position="23"/>
    </location>
</feature>
<dbReference type="EMBL" id="JXLP01000010">
    <property type="protein sequence ID" value="KIL78234.1"/>
    <property type="molecule type" value="Genomic_DNA"/>
</dbReference>
<proteinExistence type="predicted"/>
<reference evidence="2 3" key="1">
    <citation type="submission" date="2015-01" db="EMBL/GenBank/DDBJ databases">
        <title>Genome Assembly of Bacillus badius MTCC 1458.</title>
        <authorList>
            <person name="Verma A."/>
            <person name="Khatri I."/>
            <person name="Mual P."/>
            <person name="Subramanian S."/>
            <person name="Krishnamurthi S."/>
        </authorList>
    </citation>
    <scope>NUCLEOTIDE SEQUENCE [LARGE SCALE GENOMIC DNA]</scope>
    <source>
        <strain evidence="2 3">MTCC 1458</strain>
    </source>
</reference>
<gene>
    <name evidence="2" type="ORF">SD77_0835</name>
</gene>
<keyword evidence="3" id="KW-1185">Reference proteome</keyword>
<dbReference type="Proteomes" id="UP000031982">
    <property type="component" value="Unassembled WGS sequence"/>
</dbReference>
<evidence type="ECO:0000313" key="3">
    <source>
        <dbReference type="Proteomes" id="UP000031982"/>
    </source>
</evidence>
<evidence type="ECO:0000313" key="2">
    <source>
        <dbReference type="EMBL" id="KIL78234.1"/>
    </source>
</evidence>
<organism evidence="2 3">
    <name type="scientific">Bacillus badius</name>
    <dbReference type="NCBI Taxonomy" id="1455"/>
    <lineage>
        <taxon>Bacteria</taxon>
        <taxon>Bacillati</taxon>
        <taxon>Bacillota</taxon>
        <taxon>Bacilli</taxon>
        <taxon>Bacillales</taxon>
        <taxon>Bacillaceae</taxon>
        <taxon>Pseudobacillus</taxon>
    </lineage>
</organism>
<evidence type="ECO:0000256" key="1">
    <source>
        <dbReference type="SAM" id="Phobius"/>
    </source>
</evidence>
<accession>A0ABR5AUC1</accession>